<evidence type="ECO:0000256" key="2">
    <source>
        <dbReference type="ARBA" id="ARBA00023136"/>
    </source>
</evidence>
<gene>
    <name evidence="4" type="primary">bamE</name>
    <name evidence="6" type="ORF">N789_00515</name>
</gene>
<dbReference type="GO" id="GO:0051205">
    <property type="term" value="P:protein insertion into membrane"/>
    <property type="evidence" value="ECO:0007669"/>
    <property type="project" value="UniProtKB-UniRule"/>
</dbReference>
<dbReference type="STRING" id="1121015.GCA_000420545_01049"/>
<comment type="subunit">
    <text evidence="4">Part of the Bam complex.</text>
</comment>
<dbReference type="HAMAP" id="MF_00925">
    <property type="entry name" value="OM_assembly_BamE"/>
    <property type="match status" value="1"/>
</dbReference>
<proteinExistence type="inferred from homology"/>
<dbReference type="GO" id="GO:0030674">
    <property type="term" value="F:protein-macromolecule adaptor activity"/>
    <property type="evidence" value="ECO:0007669"/>
    <property type="project" value="TreeGrafter"/>
</dbReference>
<keyword evidence="1 4" id="KW-0732">Signal</keyword>
<comment type="function">
    <text evidence="4">Part of the outer membrane protein assembly complex, which is involved in assembly and insertion of beta-barrel proteins into the outer membrane.</text>
</comment>
<dbReference type="GO" id="GO:0043165">
    <property type="term" value="P:Gram-negative-bacterium-type cell outer membrane assembly"/>
    <property type="evidence" value="ECO:0007669"/>
    <property type="project" value="UniProtKB-UniRule"/>
</dbReference>
<protein>
    <recommendedName>
        <fullName evidence="4">Outer membrane protein assembly factor BamE</fullName>
    </recommendedName>
</protein>
<evidence type="ECO:0000256" key="3">
    <source>
        <dbReference type="ARBA" id="ARBA00023237"/>
    </source>
</evidence>
<keyword evidence="4" id="KW-0449">Lipoprotein</keyword>
<dbReference type="InterPro" id="IPR037873">
    <property type="entry name" value="BamE-like"/>
</dbReference>
<name>A0A091AZ16_9GAMM</name>
<dbReference type="EMBL" id="AVCI01000001">
    <property type="protein sequence ID" value="KFN44522.1"/>
    <property type="molecule type" value="Genomic_DNA"/>
</dbReference>
<dbReference type="GO" id="GO:1990063">
    <property type="term" value="C:Bam protein complex"/>
    <property type="evidence" value="ECO:0007669"/>
    <property type="project" value="TreeGrafter"/>
</dbReference>
<dbReference type="PANTHER" id="PTHR37482:SF1">
    <property type="entry name" value="OUTER MEMBRANE PROTEIN ASSEMBLY FACTOR BAME"/>
    <property type="match status" value="1"/>
</dbReference>
<dbReference type="PATRIC" id="fig|1121015.4.peg.103"/>
<keyword evidence="3 4" id="KW-0998">Cell outer membrane</keyword>
<reference evidence="6 7" key="1">
    <citation type="submission" date="2013-09" db="EMBL/GenBank/DDBJ databases">
        <title>Genome sequencing of Arenimonas oryziterrae.</title>
        <authorList>
            <person name="Chen F."/>
            <person name="Wang G."/>
        </authorList>
    </citation>
    <scope>NUCLEOTIDE SEQUENCE [LARGE SCALE GENOMIC DNA]</scope>
    <source>
        <strain evidence="6 7">YC6267</strain>
    </source>
</reference>
<organism evidence="6 7">
    <name type="scientific">Arenimonas oryziterrae DSM 21050 = YC6267</name>
    <dbReference type="NCBI Taxonomy" id="1121015"/>
    <lineage>
        <taxon>Bacteria</taxon>
        <taxon>Pseudomonadati</taxon>
        <taxon>Pseudomonadota</taxon>
        <taxon>Gammaproteobacteria</taxon>
        <taxon>Lysobacterales</taxon>
        <taxon>Lysobacteraceae</taxon>
        <taxon>Arenimonas</taxon>
    </lineage>
</organism>
<evidence type="ECO:0000256" key="1">
    <source>
        <dbReference type="ARBA" id="ARBA00022729"/>
    </source>
</evidence>
<evidence type="ECO:0000256" key="4">
    <source>
        <dbReference type="HAMAP-Rule" id="MF_00925"/>
    </source>
</evidence>
<dbReference type="PANTHER" id="PTHR37482">
    <property type="entry name" value="OUTER MEMBRANE PROTEIN ASSEMBLY FACTOR BAME"/>
    <property type="match status" value="1"/>
</dbReference>
<evidence type="ECO:0000313" key="6">
    <source>
        <dbReference type="EMBL" id="KFN44522.1"/>
    </source>
</evidence>
<dbReference type="eggNOG" id="COG2913">
    <property type="taxonomic scope" value="Bacteria"/>
</dbReference>
<comment type="caution">
    <text evidence="6">The sequence shown here is derived from an EMBL/GenBank/DDBJ whole genome shotgun (WGS) entry which is preliminary data.</text>
</comment>
<dbReference type="PROSITE" id="PS51257">
    <property type="entry name" value="PROKAR_LIPOPROTEIN"/>
    <property type="match status" value="1"/>
</dbReference>
<dbReference type="InterPro" id="IPR026592">
    <property type="entry name" value="BamE"/>
</dbReference>
<evidence type="ECO:0000313" key="7">
    <source>
        <dbReference type="Proteomes" id="UP000029385"/>
    </source>
</evidence>
<dbReference type="Pfam" id="PF04355">
    <property type="entry name" value="BamE"/>
    <property type="match status" value="1"/>
</dbReference>
<comment type="subcellular location">
    <subcellularLocation>
        <location evidence="4">Cell outer membrane</location>
        <topology evidence="4">Lipid-anchor</topology>
    </subcellularLocation>
</comment>
<keyword evidence="2 4" id="KW-0472">Membrane</keyword>
<keyword evidence="4" id="KW-0564">Palmitate</keyword>
<feature type="domain" description="Outer membrane protein assembly factor BamE" evidence="5">
    <location>
        <begin position="31"/>
        <end position="100"/>
    </location>
</feature>
<sequence>MLTMRKALLLILSAVLVSGCNWVYRQPVYQGNLLEQKYVEQLKEGMSRQQVETLLGTPPVSDPFHQERWDYVATERYKRNPTEVKNLTVWFENDQVSKWEGEYFPDHNEALLRQAQKFGNLPKDKDKDKKGR</sequence>
<keyword evidence="7" id="KW-1185">Reference proteome</keyword>
<comment type="similarity">
    <text evidence="4">Belongs to the BamE family.</text>
</comment>
<evidence type="ECO:0000259" key="5">
    <source>
        <dbReference type="Pfam" id="PF04355"/>
    </source>
</evidence>
<dbReference type="InterPro" id="IPR007450">
    <property type="entry name" value="BamE_dom"/>
</dbReference>
<accession>A0A091AZ16</accession>
<dbReference type="Gene3D" id="3.30.1450.10">
    <property type="match status" value="1"/>
</dbReference>
<dbReference type="AlphaFoldDB" id="A0A091AZ16"/>
<dbReference type="Proteomes" id="UP000029385">
    <property type="component" value="Unassembled WGS sequence"/>
</dbReference>